<evidence type="ECO:0000313" key="3">
    <source>
        <dbReference type="Proteomes" id="UP000770785"/>
    </source>
</evidence>
<dbReference type="Pfam" id="PF05691">
    <property type="entry name" value="Raffinose_syn"/>
    <property type="match status" value="3"/>
</dbReference>
<proteinExistence type="predicted"/>
<dbReference type="Proteomes" id="UP000770785">
    <property type="component" value="Unassembled WGS sequence"/>
</dbReference>
<dbReference type="EMBL" id="JAATJH010000002">
    <property type="protein sequence ID" value="NJC25649.1"/>
    <property type="molecule type" value="Genomic_DNA"/>
</dbReference>
<dbReference type="InterPro" id="IPR013785">
    <property type="entry name" value="Aldolase_TIM"/>
</dbReference>
<name>A0ABX0X9P8_9BACT</name>
<gene>
    <name evidence="2" type="ORF">GGR27_001148</name>
</gene>
<accession>A0ABX0X9P8</accession>
<dbReference type="InterPro" id="IPR017853">
    <property type="entry name" value="GH"/>
</dbReference>
<organism evidence="2 3">
    <name type="scientific">Neolewinella antarctica</name>
    <dbReference type="NCBI Taxonomy" id="442734"/>
    <lineage>
        <taxon>Bacteria</taxon>
        <taxon>Pseudomonadati</taxon>
        <taxon>Bacteroidota</taxon>
        <taxon>Saprospiria</taxon>
        <taxon>Saprospirales</taxon>
        <taxon>Lewinellaceae</taxon>
        <taxon>Neolewinella</taxon>
    </lineage>
</organism>
<evidence type="ECO:0000256" key="1">
    <source>
        <dbReference type="ARBA" id="ARBA00023277"/>
    </source>
</evidence>
<dbReference type="PANTHER" id="PTHR31268:SF32">
    <property type="entry name" value="GALACTINOL--SUCROSE GALACTOSYLTRANSFERASE 2-RELATED"/>
    <property type="match status" value="1"/>
</dbReference>
<evidence type="ECO:0000313" key="2">
    <source>
        <dbReference type="EMBL" id="NJC25649.1"/>
    </source>
</evidence>
<dbReference type="InterPro" id="IPR008811">
    <property type="entry name" value="Glycosyl_hydrolases_36"/>
</dbReference>
<dbReference type="PANTHER" id="PTHR31268">
    <property type="match status" value="1"/>
</dbReference>
<keyword evidence="1" id="KW-0119">Carbohydrate metabolism</keyword>
<dbReference type="Gene3D" id="3.20.20.70">
    <property type="entry name" value="Aldolase class I"/>
    <property type="match status" value="1"/>
</dbReference>
<evidence type="ECO:0008006" key="4">
    <source>
        <dbReference type="Google" id="ProtNLM"/>
    </source>
</evidence>
<keyword evidence="3" id="KW-1185">Reference proteome</keyword>
<dbReference type="RefSeq" id="WP_168036441.1">
    <property type="nucleotide sequence ID" value="NZ_JAATJH010000002.1"/>
</dbReference>
<sequence>MQLILAIVVVGSLSCRPPASPLGLQRGDDGITVIYRGQERLTALKGYSAENAAGTEASAEALVENDYVLISLKQPTVNQTDADNFKGSFFDGMPGFDQGVALWRYKPWNSWTKPMLVTDPSDIEDWDVQFFYWKYDDGLFGAAMPLSGRGYRTTLGSHQGKFGAKSVSYGPALATDKIPQLVIGFGDDPHALFAGLYRAGLNSMGATDNLVTNKSFPDQLDYLGWCTWNASNLGKALNEDLIIESVKTFTENDFPLGYVIVDDGWLDATAGMLNSFRPDTTKFPNGFSSLNDTLKTHFGIKNVGMWHTFNGYWNGINPDSELGERYRAELFSWQQKVRPTDPDSSALVTHHFIRPESDSLLSFYQSMHEQLSDQGVDFLKVDNQLVTEKMAVNNYPIFTLSEKMHAALYQSADTYFDGAVINCMDMTAEAYLNFGSSAVARAVEDYFPEHEGGVGYGMERGNAAAHLVMAFYNSIYFQQMVFPDFDMFESHNPDAEFHAIARAINNGPIYVTDEPGSQDFAILRALCYSDGKLIRPSRPLTPTKDCLFQLQEPKVFKAFSGDEKVGLVGAWNLADSDLVKGTLSPSDVVGLEGDDFVVHEYFSNESWRLSKQEKLQLELPRMGYQLFFILPVVQRAAVIGLLNKYNSPGTIVTQNVKKGRMEVVVADYGTFAAIIPERPTSVACGGKEVAFAYVNELLTVEILAEVRRNFTVVVEW</sequence>
<reference evidence="2 3" key="1">
    <citation type="submission" date="2020-03" db="EMBL/GenBank/DDBJ databases">
        <title>Genomic Encyclopedia of Type Strains, Phase IV (KMG-IV): sequencing the most valuable type-strain genomes for metagenomic binning, comparative biology and taxonomic classification.</title>
        <authorList>
            <person name="Goeker M."/>
        </authorList>
    </citation>
    <scope>NUCLEOTIDE SEQUENCE [LARGE SCALE GENOMIC DNA]</scope>
    <source>
        <strain evidence="2 3">DSM 105096</strain>
    </source>
</reference>
<comment type="caution">
    <text evidence="2">The sequence shown here is derived from an EMBL/GenBank/DDBJ whole genome shotgun (WGS) entry which is preliminary data.</text>
</comment>
<dbReference type="SUPFAM" id="SSF51445">
    <property type="entry name" value="(Trans)glycosidases"/>
    <property type="match status" value="1"/>
</dbReference>
<protein>
    <recommendedName>
        <fullName evidence="4">Alpha-galactosidase</fullName>
    </recommendedName>
</protein>